<dbReference type="PANTHER" id="PTHR23071">
    <property type="entry name" value="PHOSPHATIDYLINOSITOL GLYCAN"/>
    <property type="match status" value="1"/>
</dbReference>
<protein>
    <recommendedName>
        <fullName evidence="3">GPI ethanolamine phosphate transferase 2 C-terminal domain-containing protein</fullName>
    </recommendedName>
</protein>
<dbReference type="InterPro" id="IPR039524">
    <property type="entry name" value="PIGO/GPI13"/>
</dbReference>
<dbReference type="GO" id="GO:0005789">
    <property type="term" value="C:endoplasmic reticulum membrane"/>
    <property type="evidence" value="ECO:0007669"/>
    <property type="project" value="TreeGrafter"/>
</dbReference>
<feature type="transmembrane region" description="Helical" evidence="2">
    <location>
        <begin position="340"/>
        <end position="363"/>
    </location>
</feature>
<dbReference type="GO" id="GO:0006506">
    <property type="term" value="P:GPI anchor biosynthetic process"/>
    <property type="evidence" value="ECO:0007669"/>
    <property type="project" value="InterPro"/>
</dbReference>
<keyword evidence="2" id="KW-1133">Transmembrane helix</keyword>
<sequence length="485" mass="53386">MRAWLPSFDDGFGWLALFAAQSTMFASNSLVVFEDRIDLALLQTYGCVSIIRAIARYRVCCARSDNPPLAAVWRRWMMAAGAFLLLTRVSGSTTICREEQGSSCVPNFYTGLGASASDATLIQLVAAAIIVPWLLRRVFIGTQSFHGVARLWTDWGLRIALLLSASYWIIEESDDGMLGMLKRALAQFAFGLSLLVGLIGWRSNPLCLAVGQVETSPATSPSIRAILGIDNAYGAPYLVWVTMIYAALAQTQQPSGGLSFAMAMCHLVAAIELFDAQAEVQRRTQQSRRTTSSIFGQAVVLGLMAQHYYFATGHQATLASIQWRVGFIGLREMSWVVSPLLMVANTFASHILFSAAIPLVVLWRLSGRRPAPATTSQQQQPASIWTGVRRIVFAWSLVWTVLAASICIWCMYFRRHLMVWKVWAPRFMLGTVSALLSQLILLLATLLFGVARTVGAVNSALGRPLDDEEDDSKPLLRDHSSLARI</sequence>
<accession>A0A4P9YRW8</accession>
<keyword evidence="2" id="KW-0472">Membrane</keyword>
<proteinExistence type="predicted"/>
<dbReference type="AlphaFoldDB" id="A0A4P9YRW8"/>
<feature type="domain" description="GPI ethanolamine phosphate transferase 2 C-terminal" evidence="3">
    <location>
        <begin position="292"/>
        <end position="441"/>
    </location>
</feature>
<keyword evidence="5" id="KW-1185">Reference proteome</keyword>
<feature type="transmembrane region" description="Helical" evidence="2">
    <location>
        <begin position="232"/>
        <end position="250"/>
    </location>
</feature>
<dbReference type="Proteomes" id="UP000278143">
    <property type="component" value="Unassembled WGS sequence"/>
</dbReference>
<dbReference type="OrthoDB" id="272139at2759"/>
<evidence type="ECO:0000256" key="2">
    <source>
        <dbReference type="SAM" id="Phobius"/>
    </source>
</evidence>
<reference evidence="5" key="1">
    <citation type="journal article" date="2018" name="Nat. Microbiol.">
        <title>Leveraging single-cell genomics to expand the fungal tree of life.</title>
        <authorList>
            <person name="Ahrendt S.R."/>
            <person name="Quandt C.A."/>
            <person name="Ciobanu D."/>
            <person name="Clum A."/>
            <person name="Salamov A."/>
            <person name="Andreopoulos B."/>
            <person name="Cheng J.F."/>
            <person name="Woyke T."/>
            <person name="Pelin A."/>
            <person name="Henrissat B."/>
            <person name="Reynolds N.K."/>
            <person name="Benny G.L."/>
            <person name="Smith M.E."/>
            <person name="James T.Y."/>
            <person name="Grigoriev I.V."/>
        </authorList>
    </citation>
    <scope>NUCLEOTIDE SEQUENCE [LARGE SCALE GENOMIC DNA]</scope>
    <source>
        <strain evidence="5">Benny S71-1</strain>
    </source>
</reference>
<evidence type="ECO:0000259" key="3">
    <source>
        <dbReference type="Pfam" id="PF19316"/>
    </source>
</evidence>
<dbReference type="PANTHER" id="PTHR23071:SF1">
    <property type="entry name" value="GPI ETHANOLAMINE PHOSPHATE TRANSFERASE 3"/>
    <property type="match status" value="1"/>
</dbReference>
<evidence type="ECO:0000313" key="5">
    <source>
        <dbReference type="Proteomes" id="UP000278143"/>
    </source>
</evidence>
<gene>
    <name evidence="4" type="ORF">SYNPS1DRAFT_19824</name>
</gene>
<feature type="transmembrane region" description="Helical" evidence="2">
    <location>
        <begin position="427"/>
        <end position="451"/>
    </location>
</feature>
<organism evidence="4 5">
    <name type="scientific">Syncephalis pseudoplumigaleata</name>
    <dbReference type="NCBI Taxonomy" id="1712513"/>
    <lineage>
        <taxon>Eukaryota</taxon>
        <taxon>Fungi</taxon>
        <taxon>Fungi incertae sedis</taxon>
        <taxon>Zoopagomycota</taxon>
        <taxon>Zoopagomycotina</taxon>
        <taxon>Zoopagomycetes</taxon>
        <taxon>Zoopagales</taxon>
        <taxon>Piptocephalidaceae</taxon>
        <taxon>Syncephalis</taxon>
    </lineage>
</organism>
<feature type="transmembrane region" description="Helical" evidence="2">
    <location>
        <begin position="294"/>
        <end position="311"/>
    </location>
</feature>
<feature type="transmembrane region" description="Helical" evidence="2">
    <location>
        <begin position="256"/>
        <end position="274"/>
    </location>
</feature>
<dbReference type="InterPro" id="IPR045687">
    <property type="entry name" value="PIGG/GPI7_C"/>
</dbReference>
<dbReference type="EMBL" id="KZ991861">
    <property type="protein sequence ID" value="RKP22636.1"/>
    <property type="molecule type" value="Genomic_DNA"/>
</dbReference>
<evidence type="ECO:0000256" key="1">
    <source>
        <dbReference type="SAM" id="MobiDB-lite"/>
    </source>
</evidence>
<keyword evidence="2" id="KW-0812">Transmembrane</keyword>
<dbReference type="GO" id="GO:0051377">
    <property type="term" value="F:mannose-ethanolamine phosphotransferase activity"/>
    <property type="evidence" value="ECO:0007669"/>
    <property type="project" value="TreeGrafter"/>
</dbReference>
<feature type="transmembrane region" description="Helical" evidence="2">
    <location>
        <begin position="392"/>
        <end position="415"/>
    </location>
</feature>
<feature type="transmembrane region" description="Helical" evidence="2">
    <location>
        <begin position="115"/>
        <end position="135"/>
    </location>
</feature>
<dbReference type="Pfam" id="PF19316">
    <property type="entry name" value="PIGO_PIGG"/>
    <property type="match status" value="1"/>
</dbReference>
<feature type="transmembrane region" description="Helical" evidence="2">
    <location>
        <begin position="147"/>
        <end position="169"/>
    </location>
</feature>
<feature type="compositionally biased region" description="Basic and acidic residues" evidence="1">
    <location>
        <begin position="472"/>
        <end position="485"/>
    </location>
</feature>
<feature type="transmembrane region" description="Helical" evidence="2">
    <location>
        <begin position="12"/>
        <end position="33"/>
    </location>
</feature>
<name>A0A4P9YRW8_9FUNG</name>
<feature type="transmembrane region" description="Helical" evidence="2">
    <location>
        <begin position="184"/>
        <end position="201"/>
    </location>
</feature>
<evidence type="ECO:0000313" key="4">
    <source>
        <dbReference type="EMBL" id="RKP22636.1"/>
    </source>
</evidence>
<feature type="region of interest" description="Disordered" evidence="1">
    <location>
        <begin position="465"/>
        <end position="485"/>
    </location>
</feature>